<organism evidence="14 15">
    <name type="scientific">Candidatus Hydrogenisulfobacillus filiaventi</name>
    <dbReference type="NCBI Taxonomy" id="2707344"/>
    <lineage>
        <taxon>Bacteria</taxon>
        <taxon>Bacillati</taxon>
        <taxon>Bacillota</taxon>
        <taxon>Clostridia</taxon>
        <taxon>Eubacteriales</taxon>
        <taxon>Clostridiales Family XVII. Incertae Sedis</taxon>
        <taxon>Candidatus Hydrogenisulfobacillus</taxon>
    </lineage>
</organism>
<evidence type="ECO:0000256" key="10">
    <source>
        <dbReference type="ARBA" id="ARBA00030386"/>
    </source>
</evidence>
<keyword evidence="6" id="KW-0285">Flavoprotein</keyword>
<dbReference type="Gene3D" id="3.50.50.60">
    <property type="entry name" value="FAD/NAD(P)-binding domain"/>
    <property type="match status" value="1"/>
</dbReference>
<dbReference type="UniPathway" id="UPA00253">
    <property type="reaction ID" value="UER00326"/>
</dbReference>
<keyword evidence="7" id="KW-0662">Pyridine nucleotide biosynthesis</keyword>
<gene>
    <name evidence="14" type="primary">nadB</name>
    <name evidence="14" type="ORF">R50_2597</name>
</gene>
<dbReference type="InterPro" id="IPR015939">
    <property type="entry name" value="Fum_Rdtase/Succ_DH_flav-like_C"/>
</dbReference>
<protein>
    <recommendedName>
        <fullName evidence="5">L-aspartate oxidase</fullName>
        <ecNumber evidence="4">1.4.3.16</ecNumber>
    </recommendedName>
    <alternativeName>
        <fullName evidence="10">Quinolinate synthase B</fullName>
    </alternativeName>
</protein>
<dbReference type="InterPro" id="IPR003953">
    <property type="entry name" value="FAD-dep_OxRdtase_2_FAD-bd"/>
</dbReference>
<dbReference type="SUPFAM" id="SSF51905">
    <property type="entry name" value="FAD/NAD(P)-binding domain"/>
    <property type="match status" value="1"/>
</dbReference>
<dbReference type="SUPFAM" id="SSF46977">
    <property type="entry name" value="Succinate dehydrogenase/fumarate reductase flavoprotein C-terminal domain"/>
    <property type="match status" value="1"/>
</dbReference>
<evidence type="ECO:0000313" key="14">
    <source>
        <dbReference type="EMBL" id="CAB1130089.1"/>
    </source>
</evidence>
<evidence type="ECO:0000256" key="1">
    <source>
        <dbReference type="ARBA" id="ARBA00001974"/>
    </source>
</evidence>
<evidence type="ECO:0000256" key="3">
    <source>
        <dbReference type="ARBA" id="ARBA00008562"/>
    </source>
</evidence>
<dbReference type="AlphaFoldDB" id="A0A6F8ZJC2"/>
<keyword evidence="8" id="KW-0274">FAD</keyword>
<dbReference type="Proteomes" id="UP000503399">
    <property type="component" value="Chromosome"/>
</dbReference>
<evidence type="ECO:0000256" key="7">
    <source>
        <dbReference type="ARBA" id="ARBA00022642"/>
    </source>
</evidence>
<dbReference type="GO" id="GO:0034628">
    <property type="term" value="P:'de novo' NAD+ biosynthetic process from L-aspartate"/>
    <property type="evidence" value="ECO:0007669"/>
    <property type="project" value="TreeGrafter"/>
</dbReference>
<keyword evidence="15" id="KW-1185">Reference proteome</keyword>
<evidence type="ECO:0000259" key="12">
    <source>
        <dbReference type="Pfam" id="PF00890"/>
    </source>
</evidence>
<feature type="domain" description="FAD-dependent oxidoreductase 2 FAD-binding" evidence="12">
    <location>
        <begin position="6"/>
        <end position="376"/>
    </location>
</feature>
<evidence type="ECO:0000313" key="15">
    <source>
        <dbReference type="Proteomes" id="UP000503399"/>
    </source>
</evidence>
<dbReference type="Gene3D" id="3.90.700.10">
    <property type="entry name" value="Succinate dehydrogenase/fumarate reductase flavoprotein, catalytic domain"/>
    <property type="match status" value="1"/>
</dbReference>
<dbReference type="PANTHER" id="PTHR42716">
    <property type="entry name" value="L-ASPARTATE OXIDASE"/>
    <property type="match status" value="1"/>
</dbReference>
<evidence type="ECO:0000256" key="11">
    <source>
        <dbReference type="ARBA" id="ARBA00048305"/>
    </source>
</evidence>
<comment type="pathway">
    <text evidence="2">Cofactor biosynthesis; NAD(+) biosynthesis; iminoaspartate from L-aspartate (oxidase route): step 1/1.</text>
</comment>
<dbReference type="InterPro" id="IPR027477">
    <property type="entry name" value="Succ_DH/fumarate_Rdtase_cat_sf"/>
</dbReference>
<evidence type="ECO:0000256" key="6">
    <source>
        <dbReference type="ARBA" id="ARBA00022630"/>
    </source>
</evidence>
<dbReference type="GO" id="GO:0033765">
    <property type="term" value="F:steroid dehydrogenase activity, acting on the CH-CH group of donors"/>
    <property type="evidence" value="ECO:0007669"/>
    <property type="project" value="UniProtKB-ARBA"/>
</dbReference>
<evidence type="ECO:0000259" key="13">
    <source>
        <dbReference type="Pfam" id="PF02910"/>
    </source>
</evidence>
<sequence length="505" mass="52837">MSEHFDVLVVGAGLAGTTVALVAAARGLEVALVYREPRRESSSWYAQGGMAAAVGAEDSPRTHAEDTLAAARGLADPASVRRLTEEAGEAVAALDLWPAFVRDADGRPRPGLEAGHRHARILKAADGFTGRALMELLWPRAWAHPRIHPLPGTAEALITGPGGVWGAWVTPGVSEDPLPVLAGETVLATGGYAGLYPASSNPPANRGQGLILAYRAGALLADLEFVQFHPTIFHPPAPARPLLLTEALRGAGAHLVDRRGRRIMDGIPGAELAPRDVVAQTIWRHRQATGEEVYLTLAHLPPHRIRAGFAALVEAVAAYGLDLTRDPLPVRPGAHFTMGGIWAGTRGQTTVPGLRAVGEAAVSGIHGANRLASNSLLEAVVFGRRAAADLVPRPLPAGFHPGPAPAPLPAAPAWLGEALEAGAGVARDAAGLEALAARLETAGRAPEVELARLLTRAARARAESRGGHWRTDFPVARPRWQGHLVHQVNAGMRFATPGALPAPDA</sequence>
<feature type="domain" description="Fumarate reductase/succinate dehydrogenase flavoprotein-like C-terminal" evidence="13">
    <location>
        <begin position="448"/>
        <end position="475"/>
    </location>
</feature>
<evidence type="ECO:0000256" key="4">
    <source>
        <dbReference type="ARBA" id="ARBA00012173"/>
    </source>
</evidence>
<dbReference type="KEGG" id="hfv:R50_2597"/>
<dbReference type="PANTHER" id="PTHR42716:SF2">
    <property type="entry name" value="L-ASPARTATE OXIDASE, CHLOROPLASTIC"/>
    <property type="match status" value="1"/>
</dbReference>
<dbReference type="SUPFAM" id="SSF56425">
    <property type="entry name" value="Succinate dehydrogenase/fumarate reductase flavoprotein, catalytic domain"/>
    <property type="match status" value="1"/>
</dbReference>
<dbReference type="Pfam" id="PF00890">
    <property type="entry name" value="FAD_binding_2"/>
    <property type="match status" value="1"/>
</dbReference>
<comment type="similarity">
    <text evidence="3">Belongs to the FAD-dependent oxidoreductase 2 family. NadB subfamily.</text>
</comment>
<name>A0A6F8ZJC2_9FIRM</name>
<keyword evidence="9 14" id="KW-0560">Oxidoreductase</keyword>
<evidence type="ECO:0000256" key="5">
    <source>
        <dbReference type="ARBA" id="ARBA00021901"/>
    </source>
</evidence>
<dbReference type="Gene3D" id="1.20.58.100">
    <property type="entry name" value="Fumarate reductase/succinate dehydrogenase flavoprotein-like, C-terminal domain"/>
    <property type="match status" value="1"/>
</dbReference>
<proteinExistence type="inferred from homology"/>
<dbReference type="GO" id="GO:0008734">
    <property type="term" value="F:L-aspartate oxidase activity"/>
    <property type="evidence" value="ECO:0007669"/>
    <property type="project" value="UniProtKB-EC"/>
</dbReference>
<evidence type="ECO:0000256" key="9">
    <source>
        <dbReference type="ARBA" id="ARBA00023002"/>
    </source>
</evidence>
<dbReference type="PRINTS" id="PR00368">
    <property type="entry name" value="FADPNR"/>
</dbReference>
<comment type="cofactor">
    <cofactor evidence="1">
        <name>FAD</name>
        <dbReference type="ChEBI" id="CHEBI:57692"/>
    </cofactor>
</comment>
<evidence type="ECO:0000256" key="8">
    <source>
        <dbReference type="ARBA" id="ARBA00022827"/>
    </source>
</evidence>
<dbReference type="InterPro" id="IPR037099">
    <property type="entry name" value="Fum_R/Succ_DH_flav-like_C_sf"/>
</dbReference>
<comment type="catalytic activity">
    <reaction evidence="11">
        <text>L-aspartate + O2 = iminosuccinate + H2O2</text>
        <dbReference type="Rhea" id="RHEA:25876"/>
        <dbReference type="ChEBI" id="CHEBI:15379"/>
        <dbReference type="ChEBI" id="CHEBI:16240"/>
        <dbReference type="ChEBI" id="CHEBI:29991"/>
        <dbReference type="ChEBI" id="CHEBI:77875"/>
        <dbReference type="EC" id="1.4.3.16"/>
    </reaction>
    <physiologicalReaction direction="left-to-right" evidence="11">
        <dbReference type="Rhea" id="RHEA:25877"/>
    </physiologicalReaction>
</comment>
<dbReference type="Pfam" id="PF02910">
    <property type="entry name" value="Succ_DH_flav_C"/>
    <property type="match status" value="1"/>
</dbReference>
<accession>A0A6F8ZJC2</accession>
<dbReference type="InterPro" id="IPR036188">
    <property type="entry name" value="FAD/NAD-bd_sf"/>
</dbReference>
<dbReference type="InterPro" id="IPR005288">
    <property type="entry name" value="NadB"/>
</dbReference>
<dbReference type="EC" id="1.4.3.16" evidence="4"/>
<evidence type="ECO:0000256" key="2">
    <source>
        <dbReference type="ARBA" id="ARBA00004950"/>
    </source>
</evidence>
<reference evidence="14 15" key="1">
    <citation type="submission" date="2020-02" db="EMBL/GenBank/DDBJ databases">
        <authorList>
            <person name="Hogendoorn C."/>
        </authorList>
    </citation>
    <scope>NUCLEOTIDE SEQUENCE [LARGE SCALE GENOMIC DNA]</scope>
    <source>
        <strain evidence="14">R501</strain>
    </source>
</reference>
<dbReference type="EMBL" id="LR778114">
    <property type="protein sequence ID" value="CAB1130089.1"/>
    <property type="molecule type" value="Genomic_DNA"/>
</dbReference>